<sequence>MGTEFTTSNAANQLEMWQAETFDVELIDKELSLGQKLGMTTFRIFLHDLAYFQDPSGFKNRMNTVLSILDKYGLNAMFVFFAGGPVGSPKIGKQPKPLPAICNSVYLATPSGHDSQQAWPTLETYIKDVVGTFANDTRVLAWDMWNEPNNEPSATNILLPMVFDWARSVNPIQPLTTPLWRNEYIGNDRYTVIEQLQINSSDVISFHKQDGSPYLLEEAQITKRLNGKGETRDQH</sequence>
<dbReference type="WBParaSite" id="ACRNAN_scaffold278.g26880.t1">
    <property type="protein sequence ID" value="ACRNAN_scaffold278.g26880.t1"/>
    <property type="gene ID" value="ACRNAN_scaffold278.g26880"/>
</dbReference>
<dbReference type="Gene3D" id="3.20.20.80">
    <property type="entry name" value="Glycosidases"/>
    <property type="match status" value="1"/>
</dbReference>
<protein>
    <submittedName>
        <fullName evidence="2">Glycoside hydrolase family 5 domain-containing protein</fullName>
    </submittedName>
</protein>
<evidence type="ECO:0000313" key="2">
    <source>
        <dbReference type="WBParaSite" id="ACRNAN_scaffold278.g26880.t1"/>
    </source>
</evidence>
<dbReference type="Proteomes" id="UP000887540">
    <property type="component" value="Unplaced"/>
</dbReference>
<accession>A0A914DL02</accession>
<organism evidence="1 2">
    <name type="scientific">Acrobeloides nanus</name>
    <dbReference type="NCBI Taxonomy" id="290746"/>
    <lineage>
        <taxon>Eukaryota</taxon>
        <taxon>Metazoa</taxon>
        <taxon>Ecdysozoa</taxon>
        <taxon>Nematoda</taxon>
        <taxon>Chromadorea</taxon>
        <taxon>Rhabditida</taxon>
        <taxon>Tylenchina</taxon>
        <taxon>Cephalobomorpha</taxon>
        <taxon>Cephaloboidea</taxon>
        <taxon>Cephalobidae</taxon>
        <taxon>Acrobeloides</taxon>
    </lineage>
</organism>
<evidence type="ECO:0000313" key="1">
    <source>
        <dbReference type="Proteomes" id="UP000887540"/>
    </source>
</evidence>
<proteinExistence type="predicted"/>
<dbReference type="InterPro" id="IPR017853">
    <property type="entry name" value="GH"/>
</dbReference>
<keyword evidence="1" id="KW-1185">Reference proteome</keyword>
<reference evidence="2" key="1">
    <citation type="submission" date="2022-11" db="UniProtKB">
        <authorList>
            <consortium name="WormBaseParasite"/>
        </authorList>
    </citation>
    <scope>IDENTIFICATION</scope>
</reference>
<name>A0A914DL02_9BILA</name>
<dbReference type="SUPFAM" id="SSF51445">
    <property type="entry name" value="(Trans)glycosidases"/>
    <property type="match status" value="1"/>
</dbReference>
<dbReference type="AlphaFoldDB" id="A0A914DL02"/>